<evidence type="ECO:0000256" key="11">
    <source>
        <dbReference type="ARBA" id="ARBA00023136"/>
    </source>
</evidence>
<keyword evidence="6" id="KW-0653">Protein transport</keyword>
<keyword evidence="3" id="KW-0813">Transport</keyword>
<keyword evidence="15" id="KW-1185">Reference proteome</keyword>
<dbReference type="GO" id="GO:0015031">
    <property type="term" value="P:protein transport"/>
    <property type="evidence" value="ECO:0007669"/>
    <property type="project" value="UniProtKB-KW"/>
</dbReference>
<sequence length="660" mass="77319">MKKIIQLKSSSTSKKYKQDVACSQQSYKKKLDEQLQQWEQLLNNSSLFNESLIKLNNEKEQKKIDQNMNEQTNMATLFPNQPQKIKRTNYQKDMEQKSKDNNEQIQENESPFKKTNKAMSQHKPKEQCFQTVQNQKQTITLRDQIFVQNSQQQIKNKYKLLRSQKNTQFQTLPIKILNNSPLKKEQIQKQVQQENQQSFITLLYNYKNNLNKNTVKIQNQDHVKNIQQNSSYKQLHELKQELKNSPQKTVKSKENSSKKIAKSQNIFIQNYYYNRLEINQNQDKKILNENQKISTNGNLSTNAEDFGSRQKISSQSNIASVAYKFCSKSEKTEQKQEQKAQSESQQQQQEQTEQTQQQEGRSAKPEQENEDLQSKREKINYGWQAWRLFFWGNVALLGYNIYLESYSPKPQEELGSIEFYANGARKIIKEYRESIDFFTKPPVKQLLQDIPFLPPGMEPPKTIVLNLTGTLIHSNYVFGKGTEVQKRPGLQKFLRQLSQQFEVVVFTDDETMFTFEIVNQLDKSHSIFSGRFGRESMVYDKGQHVKDLRYLNRDLSKVIVIDKNPEMLKYHTDNGIFLPKFEGDQNDKELLRLLPFIQYLGSPQVKDVRKEISKYGNYDPASQYLEELKAKQQVIQKKQSSGFGSLIGGGQQFNFASQKY</sequence>
<keyword evidence="7" id="KW-0809">Transit peptide</keyword>
<dbReference type="PANTHER" id="PTHR12210">
    <property type="entry name" value="DULLARD PROTEIN PHOSPHATASE"/>
    <property type="match status" value="1"/>
</dbReference>
<dbReference type="InParanoid" id="A0A0V0QDF5"/>
<feature type="compositionally biased region" description="Basic and acidic residues" evidence="12">
    <location>
        <begin position="92"/>
        <end position="102"/>
    </location>
</feature>
<evidence type="ECO:0000256" key="7">
    <source>
        <dbReference type="ARBA" id="ARBA00022946"/>
    </source>
</evidence>
<protein>
    <submittedName>
        <fullName evidence="14">HAD-like domain</fullName>
    </submittedName>
</protein>
<dbReference type="EMBL" id="LDAU01000194">
    <property type="protein sequence ID" value="KRX00168.1"/>
    <property type="molecule type" value="Genomic_DNA"/>
</dbReference>
<evidence type="ECO:0000256" key="8">
    <source>
        <dbReference type="ARBA" id="ARBA00022989"/>
    </source>
</evidence>
<feature type="domain" description="FCP1 homology" evidence="13">
    <location>
        <begin position="456"/>
        <end position="600"/>
    </location>
</feature>
<evidence type="ECO:0000313" key="14">
    <source>
        <dbReference type="EMBL" id="KRX00168.1"/>
    </source>
</evidence>
<comment type="caution">
    <text evidence="14">The sequence shown here is derived from an EMBL/GenBank/DDBJ whole genome shotgun (WGS) entry which is preliminary data.</text>
</comment>
<evidence type="ECO:0000256" key="3">
    <source>
        <dbReference type="ARBA" id="ARBA00022448"/>
    </source>
</evidence>
<feature type="region of interest" description="Disordered" evidence="12">
    <location>
        <begin position="334"/>
        <end position="373"/>
    </location>
</feature>
<evidence type="ECO:0000256" key="1">
    <source>
        <dbReference type="ARBA" id="ARBA00004434"/>
    </source>
</evidence>
<evidence type="ECO:0000256" key="6">
    <source>
        <dbReference type="ARBA" id="ARBA00022927"/>
    </source>
</evidence>
<keyword evidence="8" id="KW-1133">Transmembrane helix</keyword>
<keyword evidence="9" id="KW-0811">Translocation</keyword>
<evidence type="ECO:0000256" key="9">
    <source>
        <dbReference type="ARBA" id="ARBA00023010"/>
    </source>
</evidence>
<dbReference type="GO" id="GO:0005743">
    <property type="term" value="C:mitochondrial inner membrane"/>
    <property type="evidence" value="ECO:0007669"/>
    <property type="project" value="UniProtKB-SubCell"/>
</dbReference>
<feature type="compositionally biased region" description="Low complexity" evidence="12">
    <location>
        <begin position="341"/>
        <end position="359"/>
    </location>
</feature>
<dbReference type="InterPro" id="IPR004274">
    <property type="entry name" value="FCP1_dom"/>
</dbReference>
<keyword evidence="5" id="KW-0999">Mitochondrion inner membrane</keyword>
<reference evidence="14 15" key="1">
    <citation type="journal article" date="2015" name="Sci. Rep.">
        <title>Genome of the facultative scuticociliatosis pathogen Pseudocohnilembus persalinus provides insight into its virulence through horizontal gene transfer.</title>
        <authorList>
            <person name="Xiong J."/>
            <person name="Wang G."/>
            <person name="Cheng J."/>
            <person name="Tian M."/>
            <person name="Pan X."/>
            <person name="Warren A."/>
            <person name="Jiang C."/>
            <person name="Yuan D."/>
            <person name="Miao W."/>
        </authorList>
    </citation>
    <scope>NUCLEOTIDE SEQUENCE [LARGE SCALE GENOMIC DNA]</scope>
    <source>
        <strain evidence="14">36N120E</strain>
    </source>
</reference>
<dbReference type="OrthoDB" id="445750at2759"/>
<feature type="region of interest" description="Disordered" evidence="12">
    <location>
        <begin position="92"/>
        <end position="125"/>
    </location>
</feature>
<accession>A0A0V0QDF5</accession>
<evidence type="ECO:0000259" key="13">
    <source>
        <dbReference type="PROSITE" id="PS50969"/>
    </source>
</evidence>
<comment type="subcellular location">
    <subcellularLocation>
        <location evidence="1">Mitochondrion inner membrane</location>
        <topology evidence="1">Single-pass membrane protein</topology>
    </subcellularLocation>
</comment>
<dbReference type="InterPro" id="IPR036412">
    <property type="entry name" value="HAD-like_sf"/>
</dbReference>
<feature type="compositionally biased region" description="Basic and acidic residues" evidence="12">
    <location>
        <begin position="361"/>
        <end position="373"/>
    </location>
</feature>
<proteinExistence type="inferred from homology"/>
<keyword evidence="4" id="KW-0812">Transmembrane</keyword>
<evidence type="ECO:0000256" key="4">
    <source>
        <dbReference type="ARBA" id="ARBA00022692"/>
    </source>
</evidence>
<comment type="similarity">
    <text evidence="2">Belongs to the TIM50 family.</text>
</comment>
<dbReference type="InterPro" id="IPR050365">
    <property type="entry name" value="TIM50"/>
</dbReference>
<dbReference type="SUPFAM" id="SSF56784">
    <property type="entry name" value="HAD-like"/>
    <property type="match status" value="1"/>
</dbReference>
<dbReference type="PROSITE" id="PS50969">
    <property type="entry name" value="FCP1"/>
    <property type="match status" value="1"/>
</dbReference>
<dbReference type="OMA" id="RIGNCYS"/>
<evidence type="ECO:0000256" key="2">
    <source>
        <dbReference type="ARBA" id="ARBA00006344"/>
    </source>
</evidence>
<dbReference type="Pfam" id="PF03031">
    <property type="entry name" value="NIF"/>
    <property type="match status" value="1"/>
</dbReference>
<evidence type="ECO:0000256" key="12">
    <source>
        <dbReference type="SAM" id="MobiDB-lite"/>
    </source>
</evidence>
<dbReference type="Proteomes" id="UP000054937">
    <property type="component" value="Unassembled WGS sequence"/>
</dbReference>
<dbReference type="SMART" id="SM00577">
    <property type="entry name" value="CPDc"/>
    <property type="match status" value="1"/>
</dbReference>
<keyword evidence="11" id="KW-0472">Membrane</keyword>
<evidence type="ECO:0000313" key="15">
    <source>
        <dbReference type="Proteomes" id="UP000054937"/>
    </source>
</evidence>
<dbReference type="FunFam" id="3.40.50.1000:FF:000019">
    <property type="entry name" value="Mitochondrial import inner membrane translocase subunit TIM50"/>
    <property type="match status" value="1"/>
</dbReference>
<organism evidence="14 15">
    <name type="scientific">Pseudocohnilembus persalinus</name>
    <name type="common">Ciliate</name>
    <dbReference type="NCBI Taxonomy" id="266149"/>
    <lineage>
        <taxon>Eukaryota</taxon>
        <taxon>Sar</taxon>
        <taxon>Alveolata</taxon>
        <taxon>Ciliophora</taxon>
        <taxon>Intramacronucleata</taxon>
        <taxon>Oligohymenophorea</taxon>
        <taxon>Scuticociliatia</taxon>
        <taxon>Philasterida</taxon>
        <taxon>Pseudocohnilembidae</taxon>
        <taxon>Pseudocohnilembus</taxon>
    </lineage>
</organism>
<name>A0A0V0QDF5_PSEPJ</name>
<dbReference type="InterPro" id="IPR023214">
    <property type="entry name" value="HAD_sf"/>
</dbReference>
<feature type="region of interest" description="Disordered" evidence="12">
    <location>
        <begin position="1"/>
        <end position="20"/>
    </location>
</feature>
<dbReference type="CDD" id="cd07521">
    <property type="entry name" value="HAD_FCP1-like"/>
    <property type="match status" value="1"/>
</dbReference>
<keyword evidence="10" id="KW-0496">Mitochondrion</keyword>
<evidence type="ECO:0000256" key="10">
    <source>
        <dbReference type="ARBA" id="ARBA00023128"/>
    </source>
</evidence>
<dbReference type="AlphaFoldDB" id="A0A0V0QDF5"/>
<evidence type="ECO:0000256" key="5">
    <source>
        <dbReference type="ARBA" id="ARBA00022792"/>
    </source>
</evidence>
<gene>
    <name evidence="14" type="ORF">PPERSA_10667</name>
</gene>
<dbReference type="Gene3D" id="3.40.50.1000">
    <property type="entry name" value="HAD superfamily/HAD-like"/>
    <property type="match status" value="1"/>
</dbReference>